<keyword evidence="7" id="KW-0732">Signal</keyword>
<dbReference type="InterPro" id="IPR018939">
    <property type="entry name" value="Autophagy-rel_prot_27"/>
</dbReference>
<evidence type="ECO:0000256" key="1">
    <source>
        <dbReference type="ARBA" id="ARBA00004304"/>
    </source>
</evidence>
<dbReference type="GO" id="GO:0006914">
    <property type="term" value="P:autophagy"/>
    <property type="evidence" value="ECO:0007669"/>
    <property type="project" value="UniProtKB-KW"/>
</dbReference>
<gene>
    <name evidence="17" type="ORF">DASB73_038300</name>
</gene>
<evidence type="ECO:0000256" key="4">
    <source>
        <dbReference type="ARBA" id="ARBA00005363"/>
    </source>
</evidence>
<dbReference type="Proteomes" id="UP001362899">
    <property type="component" value="Unassembled WGS sequence"/>
</dbReference>
<feature type="transmembrane region" description="Helical" evidence="15">
    <location>
        <begin position="185"/>
        <end position="209"/>
    </location>
</feature>
<evidence type="ECO:0000256" key="12">
    <source>
        <dbReference type="ARBA" id="ARBA00023136"/>
    </source>
</evidence>
<evidence type="ECO:0000256" key="13">
    <source>
        <dbReference type="ARBA" id="ARBA00023157"/>
    </source>
</evidence>
<sequence>MDCKSMGFDSLDRTFFFSSISSTPPTNTNVTIYFNPCGPVKGAPECSPDDNLCLIERVLVNTDSNKNKKNDQWVITAVKSFGSAEAGAKESVTYGNNNNGEPGDKDGSFISLDYVGADWGGQSLQGRVELACSDTTEMQSNHYGAEYLFLSVDSPALCAKGKEPDNGNNDRGDDNQDEPSKKSGWGFFSYLGLLILIFGVVYLGLVAYVNASNRGYQPDIGATIRGIVTDLPYLLGDLARKIRQFFTGSRSGYSAV</sequence>
<dbReference type="GO" id="GO:0000139">
    <property type="term" value="C:Golgi membrane"/>
    <property type="evidence" value="ECO:0007669"/>
    <property type="project" value="UniProtKB-SubCell"/>
</dbReference>
<keyword evidence="8 15" id="KW-1133">Transmembrane helix</keyword>
<keyword evidence="9" id="KW-0072">Autophagy</keyword>
<dbReference type="GO" id="GO:0030659">
    <property type="term" value="C:cytoplasmic vesicle membrane"/>
    <property type="evidence" value="ECO:0007669"/>
    <property type="project" value="UniProtKB-SubCell"/>
</dbReference>
<keyword evidence="14" id="KW-0968">Cytoplasmic vesicle</keyword>
<dbReference type="EMBL" id="BTGC01000008">
    <property type="protein sequence ID" value="GMM52867.1"/>
    <property type="molecule type" value="Genomic_DNA"/>
</dbReference>
<comment type="caution">
    <text evidence="17">The sequence shown here is derived from an EMBL/GenBank/DDBJ whole genome shotgun (WGS) entry which is preliminary data.</text>
</comment>
<dbReference type="PROSITE" id="PS51914">
    <property type="entry name" value="MRH"/>
    <property type="match status" value="1"/>
</dbReference>
<dbReference type="AlphaFoldDB" id="A0AAV5RPM3"/>
<keyword evidence="6 15" id="KW-0812">Transmembrane</keyword>
<evidence type="ECO:0000259" key="16">
    <source>
        <dbReference type="PROSITE" id="PS51914"/>
    </source>
</evidence>
<keyword evidence="13" id="KW-1015">Disulfide bond</keyword>
<evidence type="ECO:0000256" key="14">
    <source>
        <dbReference type="ARBA" id="ARBA00023329"/>
    </source>
</evidence>
<evidence type="ECO:0000256" key="10">
    <source>
        <dbReference type="ARBA" id="ARBA00023034"/>
    </source>
</evidence>
<evidence type="ECO:0000256" key="15">
    <source>
        <dbReference type="SAM" id="Phobius"/>
    </source>
</evidence>
<evidence type="ECO:0000313" key="18">
    <source>
        <dbReference type="Proteomes" id="UP001362899"/>
    </source>
</evidence>
<keyword evidence="18" id="KW-1185">Reference proteome</keyword>
<reference evidence="17 18" key="1">
    <citation type="journal article" date="2023" name="Elife">
        <title>Identification of key yeast species and microbe-microbe interactions impacting larval growth of Drosophila in the wild.</title>
        <authorList>
            <person name="Mure A."/>
            <person name="Sugiura Y."/>
            <person name="Maeda R."/>
            <person name="Honda K."/>
            <person name="Sakurai N."/>
            <person name="Takahashi Y."/>
            <person name="Watada M."/>
            <person name="Katoh T."/>
            <person name="Gotoh A."/>
            <person name="Gotoh Y."/>
            <person name="Taniguchi I."/>
            <person name="Nakamura K."/>
            <person name="Hayashi T."/>
            <person name="Katayama T."/>
            <person name="Uemura T."/>
            <person name="Hattori Y."/>
        </authorList>
    </citation>
    <scope>NUCLEOTIDE SEQUENCE [LARGE SCALE GENOMIC DNA]</scope>
    <source>
        <strain evidence="17 18">SB-73</strain>
    </source>
</reference>
<dbReference type="GO" id="GO:0031966">
    <property type="term" value="C:mitochondrial membrane"/>
    <property type="evidence" value="ECO:0007669"/>
    <property type="project" value="UniProtKB-SubCell"/>
</dbReference>
<evidence type="ECO:0000256" key="3">
    <source>
        <dbReference type="ARBA" id="ARBA00004614"/>
    </source>
</evidence>
<comment type="similarity">
    <text evidence="4">Belongs to the ATG27 family.</text>
</comment>
<evidence type="ECO:0000256" key="9">
    <source>
        <dbReference type="ARBA" id="ARBA00023006"/>
    </source>
</evidence>
<evidence type="ECO:0000256" key="2">
    <source>
        <dbReference type="ARBA" id="ARBA00004358"/>
    </source>
</evidence>
<protein>
    <recommendedName>
        <fullName evidence="5">Autophagy-related protein 27</fullName>
    </recommendedName>
</protein>
<evidence type="ECO:0000256" key="7">
    <source>
        <dbReference type="ARBA" id="ARBA00022729"/>
    </source>
</evidence>
<evidence type="ECO:0000313" key="17">
    <source>
        <dbReference type="EMBL" id="GMM52867.1"/>
    </source>
</evidence>
<name>A0AAV5RPM3_STABA</name>
<keyword evidence="11" id="KW-0496">Mitochondrion</keyword>
<keyword evidence="10" id="KW-0333">Golgi apparatus</keyword>
<comment type="subcellular location">
    <subcellularLocation>
        <location evidence="2">Cytoplasmic vesicle membrane</location>
        <topology evidence="2">Single-pass type I membrane protein</topology>
    </subcellularLocation>
    <subcellularLocation>
        <location evidence="3">Golgi apparatus membrane</location>
        <topology evidence="3">Single-pass type I membrane protein</topology>
    </subcellularLocation>
    <subcellularLocation>
        <location evidence="1">Mitochondrion membrane</location>
        <topology evidence="1">Single-pass membrane protein</topology>
    </subcellularLocation>
</comment>
<dbReference type="InterPro" id="IPR044865">
    <property type="entry name" value="MRH_dom"/>
</dbReference>
<evidence type="ECO:0000256" key="11">
    <source>
        <dbReference type="ARBA" id="ARBA00023128"/>
    </source>
</evidence>
<dbReference type="Pfam" id="PF09451">
    <property type="entry name" value="ATG27"/>
    <property type="match status" value="1"/>
</dbReference>
<keyword evidence="12 15" id="KW-0472">Membrane</keyword>
<evidence type="ECO:0000256" key="8">
    <source>
        <dbReference type="ARBA" id="ARBA00022989"/>
    </source>
</evidence>
<feature type="domain" description="MRH" evidence="16">
    <location>
        <begin position="1"/>
        <end position="160"/>
    </location>
</feature>
<evidence type="ECO:0000256" key="5">
    <source>
        <dbReference type="ARBA" id="ARBA00013776"/>
    </source>
</evidence>
<organism evidence="17 18">
    <name type="scientific">Starmerella bacillaris</name>
    <name type="common">Yeast</name>
    <name type="synonym">Candida zemplinina</name>
    <dbReference type="NCBI Taxonomy" id="1247836"/>
    <lineage>
        <taxon>Eukaryota</taxon>
        <taxon>Fungi</taxon>
        <taxon>Dikarya</taxon>
        <taxon>Ascomycota</taxon>
        <taxon>Saccharomycotina</taxon>
        <taxon>Dipodascomycetes</taxon>
        <taxon>Dipodascales</taxon>
        <taxon>Trichomonascaceae</taxon>
        <taxon>Starmerella</taxon>
    </lineage>
</organism>
<proteinExistence type="inferred from homology"/>
<evidence type="ECO:0000256" key="6">
    <source>
        <dbReference type="ARBA" id="ARBA00022692"/>
    </source>
</evidence>
<accession>A0AAV5RPM3</accession>